<dbReference type="InterPro" id="IPR050300">
    <property type="entry name" value="GDXG_lipolytic_enzyme"/>
</dbReference>
<reference evidence="4 5" key="1">
    <citation type="submission" date="2015-12" db="EMBL/GenBank/DDBJ databases">
        <title>Complete genome of Lacimicrobium alkaliphilum KCTC 32984.</title>
        <authorList>
            <person name="Kim S.-G."/>
            <person name="Lee Y.-J."/>
        </authorList>
    </citation>
    <scope>NUCLEOTIDE SEQUENCE [LARGE SCALE GENOMIC DNA]</scope>
    <source>
        <strain evidence="4 5">YelD216</strain>
    </source>
</reference>
<feature type="domain" description="BD-FAE-like" evidence="3">
    <location>
        <begin position="78"/>
        <end position="258"/>
    </location>
</feature>
<feature type="signal peptide" evidence="2">
    <location>
        <begin position="1"/>
        <end position="26"/>
    </location>
</feature>
<name>A0A0U2Z4Y2_9ALTE</name>
<evidence type="ECO:0000256" key="2">
    <source>
        <dbReference type="SAM" id="SignalP"/>
    </source>
</evidence>
<sequence>MVLAGRLRVYLIALWIVGSGSNIVNAAGPVAETSTATIVENVSYQNITALPWREADHRFNYGPQSLQFGGLWLPESASADNPAPLVIFVHGGCWLSAYDIRHSYPLSTALADSGFAVWSIEYRRSGDPGGGWPGSLEDVIAGISHIRQLQDFSVDLERVVLTGHSAGGHLALLAAQHNDLPSLDAVVGLAAITDISEYALGDNGCQKAAAGFMGGSSLQAPAAYEQAQISVDKLPSTVSLLHGEQDSIVPLTQSDGFEHHRLPRAGHFDWLHPQTPAYRLLINRLEHYLPEHTP</sequence>
<organism evidence="4 5">
    <name type="scientific">Lacimicrobium alkaliphilum</name>
    <dbReference type="NCBI Taxonomy" id="1526571"/>
    <lineage>
        <taxon>Bacteria</taxon>
        <taxon>Pseudomonadati</taxon>
        <taxon>Pseudomonadota</taxon>
        <taxon>Gammaproteobacteria</taxon>
        <taxon>Alteromonadales</taxon>
        <taxon>Alteromonadaceae</taxon>
        <taxon>Lacimicrobium</taxon>
    </lineage>
</organism>
<dbReference type="EMBL" id="CP013650">
    <property type="protein sequence ID" value="ALS97987.1"/>
    <property type="molecule type" value="Genomic_DNA"/>
</dbReference>
<dbReference type="SUPFAM" id="SSF53474">
    <property type="entry name" value="alpha/beta-Hydrolases"/>
    <property type="match status" value="1"/>
</dbReference>
<evidence type="ECO:0000256" key="1">
    <source>
        <dbReference type="ARBA" id="ARBA00022801"/>
    </source>
</evidence>
<dbReference type="PANTHER" id="PTHR48081">
    <property type="entry name" value="AB HYDROLASE SUPERFAMILY PROTEIN C4A8.06C"/>
    <property type="match status" value="1"/>
</dbReference>
<dbReference type="RefSeq" id="WP_062478156.1">
    <property type="nucleotide sequence ID" value="NZ_CP013650.1"/>
</dbReference>
<dbReference type="STRING" id="1526571.AT746_06725"/>
<feature type="chain" id="PRO_5006835175" description="BD-FAE-like domain-containing protein" evidence="2">
    <location>
        <begin position="27"/>
        <end position="294"/>
    </location>
</feature>
<keyword evidence="1" id="KW-0378">Hydrolase</keyword>
<dbReference type="OrthoDB" id="255603at2"/>
<dbReference type="Proteomes" id="UP000068447">
    <property type="component" value="Chromosome"/>
</dbReference>
<keyword evidence="2" id="KW-0732">Signal</keyword>
<dbReference type="AlphaFoldDB" id="A0A0U2Z4Y2"/>
<dbReference type="InterPro" id="IPR029058">
    <property type="entry name" value="AB_hydrolase_fold"/>
</dbReference>
<evidence type="ECO:0000259" key="3">
    <source>
        <dbReference type="Pfam" id="PF20434"/>
    </source>
</evidence>
<proteinExistence type="predicted"/>
<dbReference type="Gene3D" id="3.40.50.1820">
    <property type="entry name" value="alpha/beta hydrolase"/>
    <property type="match status" value="1"/>
</dbReference>
<dbReference type="GO" id="GO:0016787">
    <property type="term" value="F:hydrolase activity"/>
    <property type="evidence" value="ECO:0007669"/>
    <property type="project" value="UniProtKB-KW"/>
</dbReference>
<protein>
    <recommendedName>
        <fullName evidence="3">BD-FAE-like domain-containing protein</fullName>
    </recommendedName>
</protein>
<gene>
    <name evidence="4" type="ORF">AT746_06725</name>
</gene>
<dbReference type="Pfam" id="PF20434">
    <property type="entry name" value="BD-FAE"/>
    <property type="match status" value="1"/>
</dbReference>
<keyword evidence="5" id="KW-1185">Reference proteome</keyword>
<dbReference type="KEGG" id="lal:AT746_06725"/>
<accession>A0A0U2Z4Y2</accession>
<dbReference type="InterPro" id="IPR049492">
    <property type="entry name" value="BD-FAE-like_dom"/>
</dbReference>
<evidence type="ECO:0000313" key="4">
    <source>
        <dbReference type="EMBL" id="ALS97987.1"/>
    </source>
</evidence>
<evidence type="ECO:0000313" key="5">
    <source>
        <dbReference type="Proteomes" id="UP000068447"/>
    </source>
</evidence>